<evidence type="ECO:0000256" key="1">
    <source>
        <dbReference type="ARBA" id="ARBA00002653"/>
    </source>
</evidence>
<reference evidence="10" key="2">
    <citation type="submission" date="2023-01" db="EMBL/GenBank/DDBJ databases">
        <authorList>
            <person name="Petersen C."/>
        </authorList>
    </citation>
    <scope>NUCLEOTIDE SEQUENCE</scope>
    <source>
        <strain evidence="10">IBT 12815</strain>
    </source>
</reference>
<dbReference type="EMBL" id="JAQJAE010000004">
    <property type="protein sequence ID" value="KAJ5597592.1"/>
    <property type="molecule type" value="Genomic_DNA"/>
</dbReference>
<gene>
    <name evidence="10" type="ORF">N7537_007676</name>
</gene>
<dbReference type="GO" id="GO:0006974">
    <property type="term" value="P:DNA damage response"/>
    <property type="evidence" value="ECO:0007669"/>
    <property type="project" value="UniProtKB-KW"/>
</dbReference>
<dbReference type="SUPFAM" id="SSF50978">
    <property type="entry name" value="WD40 repeat-like"/>
    <property type="match status" value="1"/>
</dbReference>
<dbReference type="RefSeq" id="XP_056750807.1">
    <property type="nucleotide sequence ID" value="XM_056898731.1"/>
</dbReference>
<dbReference type="GO" id="GO:2000001">
    <property type="term" value="P:regulation of DNA damage checkpoint"/>
    <property type="evidence" value="ECO:0007669"/>
    <property type="project" value="TreeGrafter"/>
</dbReference>
<name>A0AAD6DYW1_9EURO</name>
<comment type="caution">
    <text evidence="10">The sequence shown here is derived from an EMBL/GenBank/DDBJ whole genome shotgun (WGS) entry which is preliminary data.</text>
</comment>
<dbReference type="InterPro" id="IPR050853">
    <property type="entry name" value="WD_repeat_DNA-damage-binding"/>
</dbReference>
<keyword evidence="4 8" id="KW-0853">WD repeat</keyword>
<dbReference type="AlphaFoldDB" id="A0AAD6DYW1"/>
<dbReference type="PANTHER" id="PTHR14773">
    <property type="entry name" value="WD REPEAT-CONTAINING PROTEIN 76"/>
    <property type="match status" value="1"/>
</dbReference>
<evidence type="ECO:0000256" key="5">
    <source>
        <dbReference type="ARBA" id="ARBA00022737"/>
    </source>
</evidence>
<accession>A0AAD6DYW1</accession>
<reference evidence="10" key="1">
    <citation type="journal article" date="2023" name="IMA Fungus">
        <title>Comparative genomic study of the Penicillium genus elucidates a diverse pangenome and 15 lateral gene transfer events.</title>
        <authorList>
            <person name="Petersen C."/>
            <person name="Sorensen T."/>
            <person name="Nielsen M.R."/>
            <person name="Sondergaard T.E."/>
            <person name="Sorensen J.L."/>
            <person name="Fitzpatrick D.A."/>
            <person name="Frisvad J.C."/>
            <person name="Nielsen K.L."/>
        </authorList>
    </citation>
    <scope>NUCLEOTIDE SEQUENCE</scope>
    <source>
        <strain evidence="10">IBT 12815</strain>
    </source>
</reference>
<dbReference type="GeneID" id="81588973"/>
<evidence type="ECO:0000256" key="9">
    <source>
        <dbReference type="SAM" id="MobiDB-lite"/>
    </source>
</evidence>
<keyword evidence="5" id="KW-0677">Repeat</keyword>
<proteinExistence type="inferred from homology"/>
<feature type="region of interest" description="Disordered" evidence="9">
    <location>
        <begin position="252"/>
        <end position="272"/>
    </location>
</feature>
<feature type="region of interest" description="Disordered" evidence="9">
    <location>
        <begin position="66"/>
        <end position="129"/>
    </location>
</feature>
<dbReference type="Gene3D" id="2.130.10.10">
    <property type="entry name" value="YVTN repeat-like/Quinoprotein amine dehydrogenase"/>
    <property type="match status" value="1"/>
</dbReference>
<dbReference type="InterPro" id="IPR001680">
    <property type="entry name" value="WD40_rpt"/>
</dbReference>
<dbReference type="FunFam" id="2.130.10.10:FF:000562">
    <property type="entry name" value="DNA damage-binding protein CMR1"/>
    <property type="match status" value="1"/>
</dbReference>
<keyword evidence="7 8" id="KW-0238">DNA-binding</keyword>
<dbReference type="GO" id="GO:0005634">
    <property type="term" value="C:nucleus"/>
    <property type="evidence" value="ECO:0007669"/>
    <property type="project" value="TreeGrafter"/>
</dbReference>
<sequence>MMSCTGSTRFAEDVPRTPEAQTAYEPETPSTPEKNMAPKSELSDFEKQRLANIAERDALLKKLTLESQSSGLFASPKTPGTNGAKPKKRPAPKVKVEEVTTPRRTSSRLKGIAAESEVAKRKADDEYEAMREADRIKRMRRTDSFSQADMFVSGQKLSADSLIGVDVITKGVAKPYERTFGDDEIEKTTDKDLKALREEMNGLQLWESWDPQRIKITPERVYSMAFHPSESKPLIFAGDKLGHLGMLDASQEKPAAGEDDDEDDDDPDPVLTTLKPHTRTISAMMVNPSKPTHLYTASYDSSVRSLDLEKMVSSETYAPESTSIDEALSGVDMAPDDPNTLYWTTLQGGFGRYDTRTPRKDNNVSNWDLSEKKIGGFTLCPSQPHYFATASLDRFLRLWDLRKLSPDNPTPIAEHESRLSVSHAAFNAAGQIATSSYDDTLKIYDVGAKGLSSWEQGHRLAEKEFTPDTVVRHNCQTGRWVTILRPQWQINPQSSIQRFCIGNMNRFVDVYSSNGDQLAQLGGDGITAVPAVAVFHRSKNWVAGGTASGKLCLWK</sequence>
<comment type="similarity">
    <text evidence="2 8">Belongs to the WD repeat DDB2/WDR76 family.</text>
</comment>
<dbReference type="Proteomes" id="UP001213799">
    <property type="component" value="Unassembled WGS sequence"/>
</dbReference>
<evidence type="ECO:0000256" key="7">
    <source>
        <dbReference type="ARBA" id="ARBA00023125"/>
    </source>
</evidence>
<evidence type="ECO:0000313" key="10">
    <source>
        <dbReference type="EMBL" id="KAJ5597592.1"/>
    </source>
</evidence>
<keyword evidence="11" id="KW-1185">Reference proteome</keyword>
<feature type="compositionally biased region" description="Acidic residues" evidence="9">
    <location>
        <begin position="257"/>
        <end position="268"/>
    </location>
</feature>
<protein>
    <recommendedName>
        <fullName evidence="3 8">DNA damage-binding protein CMR1</fullName>
    </recommendedName>
</protein>
<evidence type="ECO:0000256" key="6">
    <source>
        <dbReference type="ARBA" id="ARBA00022763"/>
    </source>
</evidence>
<evidence type="ECO:0000313" key="11">
    <source>
        <dbReference type="Proteomes" id="UP001213799"/>
    </source>
</evidence>
<evidence type="ECO:0000256" key="2">
    <source>
        <dbReference type="ARBA" id="ARBA00005434"/>
    </source>
</evidence>
<organism evidence="10 11">
    <name type="scientific">Penicillium hordei</name>
    <dbReference type="NCBI Taxonomy" id="40994"/>
    <lineage>
        <taxon>Eukaryota</taxon>
        <taxon>Fungi</taxon>
        <taxon>Dikarya</taxon>
        <taxon>Ascomycota</taxon>
        <taxon>Pezizomycotina</taxon>
        <taxon>Eurotiomycetes</taxon>
        <taxon>Eurotiomycetidae</taxon>
        <taxon>Eurotiales</taxon>
        <taxon>Aspergillaceae</taxon>
        <taxon>Penicillium</taxon>
    </lineage>
</organism>
<dbReference type="InterPro" id="IPR036322">
    <property type="entry name" value="WD40_repeat_dom_sf"/>
</dbReference>
<dbReference type="SMART" id="SM00320">
    <property type="entry name" value="WD40"/>
    <property type="match status" value="4"/>
</dbReference>
<keyword evidence="6 8" id="KW-0227">DNA damage</keyword>
<evidence type="ECO:0000256" key="8">
    <source>
        <dbReference type="RuleBase" id="RU365004"/>
    </source>
</evidence>
<dbReference type="Pfam" id="PF00400">
    <property type="entry name" value="WD40"/>
    <property type="match status" value="1"/>
</dbReference>
<comment type="function">
    <text evidence="1 8">DNA-binding protein that binds to both single- and double-stranded DNA. Binds preferentially to UV-damaged DNA. May be involved in DNA-metabolic processes.</text>
</comment>
<feature type="compositionally biased region" description="Basic and acidic residues" evidence="9">
    <location>
        <begin position="117"/>
        <end position="129"/>
    </location>
</feature>
<dbReference type="GO" id="GO:0003677">
    <property type="term" value="F:DNA binding"/>
    <property type="evidence" value="ECO:0007669"/>
    <property type="project" value="UniProtKB-UniRule"/>
</dbReference>
<feature type="region of interest" description="Disordered" evidence="9">
    <location>
        <begin position="1"/>
        <end position="46"/>
    </location>
</feature>
<dbReference type="PANTHER" id="PTHR14773:SF0">
    <property type="entry name" value="WD REPEAT-CONTAINING PROTEIN 76"/>
    <property type="match status" value="1"/>
</dbReference>
<evidence type="ECO:0000256" key="3">
    <source>
        <dbReference type="ARBA" id="ARBA00021132"/>
    </source>
</evidence>
<dbReference type="InterPro" id="IPR015943">
    <property type="entry name" value="WD40/YVTN_repeat-like_dom_sf"/>
</dbReference>
<evidence type="ECO:0000256" key="4">
    <source>
        <dbReference type="ARBA" id="ARBA00022574"/>
    </source>
</evidence>